<evidence type="ECO:0000256" key="4">
    <source>
        <dbReference type="ARBA" id="ARBA00022729"/>
    </source>
</evidence>
<dbReference type="PRINTS" id="PR00709">
    <property type="entry name" value="AVIDIN"/>
</dbReference>
<keyword evidence="3" id="KW-0964">Secreted</keyword>
<dbReference type="InterPro" id="IPR005468">
    <property type="entry name" value="Avidin/str"/>
</dbReference>
<keyword evidence="5" id="KW-0092">Biotin</keyword>
<sequence length="227" mass="24264">MAPLARSVRRGGILSACCRTAAATTERRRQVCVTVLLLAPRYIYGLAADRCPNFSPQLPPKQLRVMSVGAAFDFTRLTRVWFNELASVMNLTANAAGGLSGTYNSAVGTAEDEYVLTGRFDTTPPSGTGVALGWVVAYKNSLLDAHSTAAWSGQFYAGATELEDIILTQWLLTTSTTPANNWESTNVNTDTFMPVVPTTAEVQKAQARGAGSPTAQQIVAKNAKRGE</sequence>
<dbReference type="AlphaFoldDB" id="A0A8H6SEM3"/>
<evidence type="ECO:0000313" key="7">
    <source>
        <dbReference type="EMBL" id="KAF7297532.1"/>
    </source>
</evidence>
<dbReference type="Proteomes" id="UP000636479">
    <property type="component" value="Unassembled WGS sequence"/>
</dbReference>
<dbReference type="SUPFAM" id="SSF50876">
    <property type="entry name" value="Avidin/streptavidin"/>
    <property type="match status" value="1"/>
</dbReference>
<dbReference type="InterPro" id="IPR005469">
    <property type="entry name" value="Avidin"/>
</dbReference>
<evidence type="ECO:0000256" key="1">
    <source>
        <dbReference type="ARBA" id="ARBA00004613"/>
    </source>
</evidence>
<dbReference type="RefSeq" id="XP_037217891.1">
    <property type="nucleotide sequence ID" value="XM_037366479.1"/>
</dbReference>
<dbReference type="Gene3D" id="2.40.128.30">
    <property type="entry name" value="Avidin-like"/>
    <property type="match status" value="1"/>
</dbReference>
<dbReference type="PROSITE" id="PS51326">
    <property type="entry name" value="AVIDIN_2"/>
    <property type="match status" value="1"/>
</dbReference>
<name>A0A8H6SEM3_9AGAR</name>
<evidence type="ECO:0000256" key="5">
    <source>
        <dbReference type="ARBA" id="ARBA00023267"/>
    </source>
</evidence>
<proteinExistence type="inferred from homology"/>
<comment type="similarity">
    <text evidence="2">Belongs to the avidin/streptavidin family.</text>
</comment>
<accession>A0A8H6SEM3</accession>
<evidence type="ECO:0000256" key="6">
    <source>
        <dbReference type="SAM" id="MobiDB-lite"/>
    </source>
</evidence>
<feature type="region of interest" description="Disordered" evidence="6">
    <location>
        <begin position="206"/>
        <end position="227"/>
    </location>
</feature>
<comment type="caution">
    <text evidence="7">The sequence shown here is derived from an EMBL/GenBank/DDBJ whole genome shotgun (WGS) entry which is preliminary data.</text>
</comment>
<dbReference type="Pfam" id="PF01382">
    <property type="entry name" value="Avidin"/>
    <property type="match status" value="1"/>
</dbReference>
<keyword evidence="4" id="KW-0732">Signal</keyword>
<dbReference type="GeneID" id="59348995"/>
<dbReference type="InterPro" id="IPR051764">
    <property type="entry name" value="Avidin/Streptavidin-rel"/>
</dbReference>
<dbReference type="OrthoDB" id="2821340at2759"/>
<organism evidence="7 8">
    <name type="scientific">Mycena indigotica</name>
    <dbReference type="NCBI Taxonomy" id="2126181"/>
    <lineage>
        <taxon>Eukaryota</taxon>
        <taxon>Fungi</taxon>
        <taxon>Dikarya</taxon>
        <taxon>Basidiomycota</taxon>
        <taxon>Agaricomycotina</taxon>
        <taxon>Agaricomycetes</taxon>
        <taxon>Agaricomycetidae</taxon>
        <taxon>Agaricales</taxon>
        <taxon>Marasmiineae</taxon>
        <taxon>Mycenaceae</taxon>
        <taxon>Mycena</taxon>
    </lineage>
</organism>
<dbReference type="GO" id="GO:0005576">
    <property type="term" value="C:extracellular region"/>
    <property type="evidence" value="ECO:0007669"/>
    <property type="project" value="UniProtKB-SubCell"/>
</dbReference>
<dbReference type="EMBL" id="JACAZF010000008">
    <property type="protein sequence ID" value="KAF7297532.1"/>
    <property type="molecule type" value="Genomic_DNA"/>
</dbReference>
<gene>
    <name evidence="7" type="ORF">MIND_00987400</name>
</gene>
<dbReference type="InterPro" id="IPR036896">
    <property type="entry name" value="Avidin-like_sf"/>
</dbReference>
<evidence type="ECO:0000256" key="3">
    <source>
        <dbReference type="ARBA" id="ARBA00022525"/>
    </source>
</evidence>
<reference evidence="7" key="1">
    <citation type="submission" date="2020-05" db="EMBL/GenBank/DDBJ databases">
        <title>Mycena genomes resolve the evolution of fungal bioluminescence.</title>
        <authorList>
            <person name="Tsai I.J."/>
        </authorList>
    </citation>
    <scope>NUCLEOTIDE SEQUENCE</scope>
    <source>
        <strain evidence="7">171206Taipei</strain>
    </source>
</reference>
<keyword evidence="8" id="KW-1185">Reference proteome</keyword>
<evidence type="ECO:0000256" key="2">
    <source>
        <dbReference type="ARBA" id="ARBA00006297"/>
    </source>
</evidence>
<dbReference type="GO" id="GO:0009374">
    <property type="term" value="F:biotin binding"/>
    <property type="evidence" value="ECO:0007669"/>
    <property type="project" value="InterPro"/>
</dbReference>
<protein>
    <submittedName>
        <fullName evidence="7">Avidin family protein</fullName>
    </submittedName>
</protein>
<dbReference type="PANTHER" id="PTHR34399">
    <property type="entry name" value="AVIDIN-RELATED"/>
    <property type="match status" value="1"/>
</dbReference>
<evidence type="ECO:0000313" key="8">
    <source>
        <dbReference type="Proteomes" id="UP000636479"/>
    </source>
</evidence>
<comment type="subcellular location">
    <subcellularLocation>
        <location evidence="1">Secreted</location>
    </subcellularLocation>
</comment>